<proteinExistence type="predicted"/>
<feature type="transmembrane region" description="Helical" evidence="1">
    <location>
        <begin position="178"/>
        <end position="195"/>
    </location>
</feature>
<protein>
    <recommendedName>
        <fullName evidence="4">Integral membrane protein</fullName>
    </recommendedName>
</protein>
<evidence type="ECO:0000256" key="1">
    <source>
        <dbReference type="SAM" id="Phobius"/>
    </source>
</evidence>
<dbReference type="Proteomes" id="UP000050816">
    <property type="component" value="Unassembled WGS sequence"/>
</dbReference>
<dbReference type="AlphaFoldDB" id="A0A0R1UF93"/>
<keyword evidence="1" id="KW-1133">Transmembrane helix</keyword>
<evidence type="ECO:0000313" key="3">
    <source>
        <dbReference type="Proteomes" id="UP000050816"/>
    </source>
</evidence>
<evidence type="ECO:0008006" key="4">
    <source>
        <dbReference type="Google" id="ProtNLM"/>
    </source>
</evidence>
<feature type="transmembrane region" description="Helical" evidence="1">
    <location>
        <begin position="20"/>
        <end position="40"/>
    </location>
</feature>
<comment type="caution">
    <text evidence="2">The sequence shown here is derived from an EMBL/GenBank/DDBJ whole genome shotgun (WGS) entry which is preliminary data.</text>
</comment>
<reference evidence="2 3" key="1">
    <citation type="journal article" date="2015" name="Genome Announc.">
        <title>Expanding the biotechnology potential of lactobacilli through comparative genomics of 213 strains and associated genera.</title>
        <authorList>
            <person name="Sun Z."/>
            <person name="Harris H.M."/>
            <person name="McCann A."/>
            <person name="Guo C."/>
            <person name="Argimon S."/>
            <person name="Zhang W."/>
            <person name="Yang X."/>
            <person name="Jeffery I.B."/>
            <person name="Cooney J.C."/>
            <person name="Kagawa T.F."/>
            <person name="Liu W."/>
            <person name="Song Y."/>
            <person name="Salvetti E."/>
            <person name="Wrobel A."/>
            <person name="Rasinkangas P."/>
            <person name="Parkhill J."/>
            <person name="Rea M.C."/>
            <person name="O'Sullivan O."/>
            <person name="Ritari J."/>
            <person name="Douillard F.P."/>
            <person name="Paul Ross R."/>
            <person name="Yang R."/>
            <person name="Briner A.E."/>
            <person name="Felis G.E."/>
            <person name="de Vos W.M."/>
            <person name="Barrangou R."/>
            <person name="Klaenhammer T.R."/>
            <person name="Caufield P.W."/>
            <person name="Cui Y."/>
            <person name="Zhang H."/>
            <person name="O'Toole P.W."/>
        </authorList>
    </citation>
    <scope>NUCLEOTIDE SEQUENCE [LARGE SCALE GENOMIC DNA]</scope>
    <source>
        <strain evidence="2 3">DSM 15946</strain>
    </source>
</reference>
<name>A0A0R1UF93_9LACO</name>
<accession>A0A0R1UF93</accession>
<feature type="transmembrane region" description="Helical" evidence="1">
    <location>
        <begin position="224"/>
        <end position="242"/>
    </location>
</feature>
<dbReference type="EMBL" id="AZFK01000011">
    <property type="protein sequence ID" value="KRL92128.1"/>
    <property type="molecule type" value="Genomic_DNA"/>
</dbReference>
<dbReference type="RefSeq" id="WP_056953699.1">
    <property type="nucleotide sequence ID" value="NZ_AZFK01000011.1"/>
</dbReference>
<feature type="transmembrane region" description="Helical" evidence="1">
    <location>
        <begin position="46"/>
        <end position="68"/>
    </location>
</feature>
<feature type="transmembrane region" description="Helical" evidence="1">
    <location>
        <begin position="152"/>
        <end position="172"/>
    </location>
</feature>
<sequence>MRRLNSQQYHVAFDQWQQILATAAIVFISWSFAPFSYAVGVSGTHFNAHMGMLFLYEFLIAYSWILLLKHRFQAPLAWPLLGLSALCAIAGFITIPLVMLLLLLLPLFTVLLTWPTLQLQNELGLFTCGALLMLTVPVGVAYTSLHFISWEIVTYLLPVMTTTWCFWAPFFMPRSNRRALVMLIALLILLISLLSHPLRWPILAAGLISLGWWLFTMYKKTPEPSLLLTCLTQMLVIVFTYWS</sequence>
<keyword evidence="1" id="KW-0812">Transmembrane</keyword>
<feature type="transmembrane region" description="Helical" evidence="1">
    <location>
        <begin position="123"/>
        <end position="145"/>
    </location>
</feature>
<dbReference type="PATRIC" id="fig|1423760.3.peg.492"/>
<organism evidence="2 3">
    <name type="scientific">Limosilactobacillus ingluviei DSM 15946</name>
    <dbReference type="NCBI Taxonomy" id="1423760"/>
    <lineage>
        <taxon>Bacteria</taxon>
        <taxon>Bacillati</taxon>
        <taxon>Bacillota</taxon>
        <taxon>Bacilli</taxon>
        <taxon>Lactobacillales</taxon>
        <taxon>Lactobacillaceae</taxon>
        <taxon>Limosilactobacillus</taxon>
    </lineage>
</organism>
<evidence type="ECO:0000313" key="2">
    <source>
        <dbReference type="EMBL" id="KRL92128.1"/>
    </source>
</evidence>
<feature type="transmembrane region" description="Helical" evidence="1">
    <location>
        <begin position="80"/>
        <end position="111"/>
    </location>
</feature>
<keyword evidence="1" id="KW-0472">Membrane</keyword>
<gene>
    <name evidence="2" type="ORF">FC43_GL000473</name>
</gene>